<sequence length="284" mass="31633">MAIWAIGDLQGCHDATCRLLDAIGFDPARDRLWFCGDLVNRGGQSLETLRLVKSLDANSQVVLGNHDLSLLAIAQRREEEQARVNPDLRAVLFAPDRDELLEWLRMRPLIHVDHALGWAMVHAALAPRWTLAQAERHAAEVHQRLHGPNPRALLSGMYGNRPDTFHPRLQGMDRLRAIINVFTRMRYCTPRGTISFADKGAPGTQKPGTYPWFMVPGQVTRELKIVFGHWSTLGLYMGLGIHGIDTGCVWGGKLTALALDEETPRFVQVAGCDAPPVTRGTARR</sequence>
<dbReference type="PRINTS" id="PR00114">
    <property type="entry name" value="STPHPHTASE"/>
</dbReference>
<gene>
    <name evidence="10" type="ORF">WB794_02315</name>
</gene>
<evidence type="ECO:0000259" key="9">
    <source>
        <dbReference type="Pfam" id="PF00149"/>
    </source>
</evidence>
<dbReference type="RefSeq" id="WP_337334228.1">
    <property type="nucleotide sequence ID" value="NZ_JBBDHC010000002.1"/>
</dbReference>
<dbReference type="InterPro" id="IPR006186">
    <property type="entry name" value="Ser/Thr-sp_prot-phosphatase"/>
</dbReference>
<proteinExistence type="inferred from homology"/>
<evidence type="ECO:0000256" key="8">
    <source>
        <dbReference type="ARBA" id="ARBA00049417"/>
    </source>
</evidence>
<evidence type="ECO:0000313" key="11">
    <source>
        <dbReference type="Proteomes" id="UP001364472"/>
    </source>
</evidence>
<dbReference type="CDD" id="cd07422">
    <property type="entry name" value="MPP_ApaH"/>
    <property type="match status" value="1"/>
</dbReference>
<dbReference type="InterPro" id="IPR029052">
    <property type="entry name" value="Metallo-depent_PP-like"/>
</dbReference>
<organism evidence="10 11">
    <name type="scientific">Denitratimonas tolerans</name>
    <dbReference type="NCBI Taxonomy" id="1338420"/>
    <lineage>
        <taxon>Bacteria</taxon>
        <taxon>Pseudomonadati</taxon>
        <taxon>Pseudomonadota</taxon>
        <taxon>Gammaproteobacteria</taxon>
        <taxon>Lysobacterales</taxon>
        <taxon>Lysobacteraceae</taxon>
        <taxon>Denitratimonas</taxon>
    </lineage>
</organism>
<evidence type="ECO:0000256" key="1">
    <source>
        <dbReference type="ARBA" id="ARBA00003413"/>
    </source>
</evidence>
<reference evidence="10 11" key="1">
    <citation type="journal article" date="2016" name="Antonie Van Leeuwenhoek">
        <title>Denitratimonas tolerans gen. nov., sp. nov., a denitrifying bacterium isolated from a bioreactor for tannery wastewater treatment.</title>
        <authorList>
            <person name="Han S.I."/>
            <person name="Kim J.O."/>
            <person name="Lee Y.R."/>
            <person name="Ekpeghere K.I."/>
            <person name="Koh S.C."/>
            <person name="Whang K.S."/>
        </authorList>
    </citation>
    <scope>NUCLEOTIDE SEQUENCE [LARGE SCALE GENOMIC DNA]</scope>
    <source>
        <strain evidence="10 11">KACC 17565</strain>
    </source>
</reference>
<comment type="function">
    <text evidence="1">Hydrolyzes diadenosine 5',5'''-P1,P4-tetraphosphate to yield ADP.</text>
</comment>
<dbReference type="PANTHER" id="PTHR40942">
    <property type="match status" value="1"/>
</dbReference>
<dbReference type="GO" id="GO:0008803">
    <property type="term" value="F:bis(5'-nucleosyl)-tetraphosphatase (symmetrical) activity"/>
    <property type="evidence" value="ECO:0007669"/>
    <property type="project" value="UniProtKB-EC"/>
</dbReference>
<dbReference type="SUPFAM" id="SSF56300">
    <property type="entry name" value="Metallo-dependent phosphatases"/>
    <property type="match status" value="1"/>
</dbReference>
<protein>
    <recommendedName>
        <fullName evidence="3">bis(5'-nucleosyl)-tetraphosphatase (symmetrical)</fullName>
        <ecNumber evidence="3">3.6.1.41</ecNumber>
    </recommendedName>
    <alternativeName>
        <fullName evidence="6">Ap4A hydrolase</fullName>
    </alternativeName>
    <alternativeName>
        <fullName evidence="5">Diadenosine 5',5'''-P1,P4-tetraphosphate pyrophosphohydrolase</fullName>
    </alternativeName>
    <alternativeName>
        <fullName evidence="7">Diadenosine tetraphosphatase</fullName>
    </alternativeName>
</protein>
<dbReference type="InterPro" id="IPR004617">
    <property type="entry name" value="ApaH"/>
</dbReference>
<evidence type="ECO:0000256" key="2">
    <source>
        <dbReference type="ARBA" id="ARBA00005419"/>
    </source>
</evidence>
<dbReference type="Proteomes" id="UP001364472">
    <property type="component" value="Unassembled WGS sequence"/>
</dbReference>
<dbReference type="NCBIfam" id="NF001204">
    <property type="entry name" value="PRK00166.1"/>
    <property type="match status" value="1"/>
</dbReference>
<dbReference type="EMBL" id="JBBDHC010000002">
    <property type="protein sequence ID" value="MEJ1248515.1"/>
    <property type="molecule type" value="Genomic_DNA"/>
</dbReference>
<feature type="domain" description="Calcineurin-like phosphoesterase" evidence="9">
    <location>
        <begin position="1"/>
        <end position="83"/>
    </location>
</feature>
<evidence type="ECO:0000313" key="10">
    <source>
        <dbReference type="EMBL" id="MEJ1248515.1"/>
    </source>
</evidence>
<dbReference type="Pfam" id="PF00149">
    <property type="entry name" value="Metallophos"/>
    <property type="match status" value="1"/>
</dbReference>
<evidence type="ECO:0000256" key="4">
    <source>
        <dbReference type="ARBA" id="ARBA00022801"/>
    </source>
</evidence>
<dbReference type="EC" id="3.6.1.41" evidence="3"/>
<comment type="caution">
    <text evidence="10">The sequence shown here is derived from an EMBL/GenBank/DDBJ whole genome shotgun (WGS) entry which is preliminary data.</text>
</comment>
<dbReference type="InterPro" id="IPR004843">
    <property type="entry name" value="Calcineurin-like_PHP"/>
</dbReference>
<evidence type="ECO:0000256" key="3">
    <source>
        <dbReference type="ARBA" id="ARBA00012506"/>
    </source>
</evidence>
<accession>A0AAW9QUD8</accession>
<evidence type="ECO:0000256" key="6">
    <source>
        <dbReference type="ARBA" id="ARBA00032248"/>
    </source>
</evidence>
<evidence type="ECO:0000256" key="5">
    <source>
        <dbReference type="ARBA" id="ARBA00031248"/>
    </source>
</evidence>
<dbReference type="Gene3D" id="3.60.21.10">
    <property type="match status" value="1"/>
</dbReference>
<dbReference type="NCBIfam" id="TIGR00668">
    <property type="entry name" value="apaH"/>
    <property type="match status" value="1"/>
</dbReference>
<dbReference type="PANTHER" id="PTHR40942:SF4">
    <property type="entry name" value="CYTOCHROME C5"/>
    <property type="match status" value="1"/>
</dbReference>
<evidence type="ECO:0000256" key="7">
    <source>
        <dbReference type="ARBA" id="ARBA00033210"/>
    </source>
</evidence>
<keyword evidence="11" id="KW-1185">Reference proteome</keyword>
<name>A0AAW9QUD8_9GAMM</name>
<keyword evidence="4 10" id="KW-0378">Hydrolase</keyword>
<comment type="catalytic activity">
    <reaction evidence="8">
        <text>P(1),P(4)-bis(5'-adenosyl) tetraphosphate + H2O = 2 ADP + 2 H(+)</text>
        <dbReference type="Rhea" id="RHEA:24252"/>
        <dbReference type="ChEBI" id="CHEBI:15377"/>
        <dbReference type="ChEBI" id="CHEBI:15378"/>
        <dbReference type="ChEBI" id="CHEBI:58141"/>
        <dbReference type="ChEBI" id="CHEBI:456216"/>
        <dbReference type="EC" id="3.6.1.41"/>
    </reaction>
</comment>
<comment type="similarity">
    <text evidence="2">Belongs to the Ap4A hydrolase family.</text>
</comment>
<dbReference type="PIRSF" id="PIRSF000903">
    <property type="entry name" value="B5n-ttraPtase_sm"/>
    <property type="match status" value="1"/>
</dbReference>
<dbReference type="AlphaFoldDB" id="A0AAW9QUD8"/>